<dbReference type="PANTHER" id="PTHR48111:SF40">
    <property type="entry name" value="PHOSPHATE REGULON TRANSCRIPTIONAL REGULATORY PROTEIN PHOB"/>
    <property type="match status" value="1"/>
</dbReference>
<dbReference type="HOGENOM" id="CLU_000445_30_4_3"/>
<dbReference type="Gene3D" id="1.10.10.10">
    <property type="entry name" value="Winged helix-like DNA-binding domain superfamily/Winged helix DNA-binding domain"/>
    <property type="match status" value="1"/>
</dbReference>
<feature type="domain" description="OmpR/PhoB-type" evidence="7">
    <location>
        <begin position="143"/>
        <end position="241"/>
    </location>
</feature>
<dbReference type="EMBL" id="CP003653">
    <property type="protein sequence ID" value="AFZ34487.1"/>
    <property type="molecule type" value="Genomic_DNA"/>
</dbReference>
<dbReference type="SUPFAM" id="SSF52172">
    <property type="entry name" value="CheY-like"/>
    <property type="match status" value="1"/>
</dbReference>
<dbReference type="SMART" id="SM00862">
    <property type="entry name" value="Trans_reg_C"/>
    <property type="match status" value="1"/>
</dbReference>
<dbReference type="InterPro" id="IPR036388">
    <property type="entry name" value="WH-like_DNA-bd_sf"/>
</dbReference>
<feature type="domain" description="Response regulatory" evidence="6">
    <location>
        <begin position="18"/>
        <end position="130"/>
    </location>
</feature>
<dbReference type="RefSeq" id="WP_015192160.1">
    <property type="nucleotide sequence ID" value="NC_019748.1"/>
</dbReference>
<evidence type="ECO:0000256" key="1">
    <source>
        <dbReference type="ARBA" id="ARBA00022553"/>
    </source>
</evidence>
<evidence type="ECO:0000259" key="6">
    <source>
        <dbReference type="PROSITE" id="PS50110"/>
    </source>
</evidence>
<dbReference type="PATRIC" id="fig|111780.3.peg.941"/>
<sequence>MYLLKEESCPAMEVNKKKILVVDDDPALVKLICRFFNYNNYLTEYAEDGKQARQIFRKFKPDLVILDINLPDETGLNLCQEIRKTDAIIIMLSSMQDTNYILEAFERGADDYIIKPFNLQILKAKIEALLRRYKPLSTNNTNRKPLVLDQLIIDFCRREVILDGTSVTLTALEFDLLHFLATNPNRVWDRAELIVAIWNRDDYTGDDRKVDIHIGRIRKKIGDLDGRLIKTIWGRGYMFELANGDKVKLAD</sequence>
<dbReference type="GO" id="GO:0032993">
    <property type="term" value="C:protein-DNA complex"/>
    <property type="evidence" value="ECO:0007669"/>
    <property type="project" value="TreeGrafter"/>
</dbReference>
<dbReference type="InterPro" id="IPR001867">
    <property type="entry name" value="OmpR/PhoB-type_DNA-bd"/>
</dbReference>
<dbReference type="GO" id="GO:0000156">
    <property type="term" value="F:phosphorelay response regulator activity"/>
    <property type="evidence" value="ECO:0007669"/>
    <property type="project" value="TreeGrafter"/>
</dbReference>
<dbReference type="SMART" id="SM00448">
    <property type="entry name" value="REC"/>
    <property type="match status" value="1"/>
</dbReference>
<dbReference type="InterPro" id="IPR011006">
    <property type="entry name" value="CheY-like_superfamily"/>
</dbReference>
<keyword evidence="3 5" id="KW-0238">DNA-binding</keyword>
<dbReference type="InterPro" id="IPR039420">
    <property type="entry name" value="WalR-like"/>
</dbReference>
<dbReference type="PROSITE" id="PS50110">
    <property type="entry name" value="RESPONSE_REGULATORY"/>
    <property type="match status" value="1"/>
</dbReference>
<evidence type="ECO:0000256" key="2">
    <source>
        <dbReference type="ARBA" id="ARBA00023012"/>
    </source>
</evidence>
<keyword evidence="2" id="KW-0902">Two-component regulatory system</keyword>
<evidence type="ECO:0000313" key="8">
    <source>
        <dbReference type="EMBL" id="AFZ34487.1"/>
    </source>
</evidence>
<dbReference type="Proteomes" id="UP000010473">
    <property type="component" value="Chromosome"/>
</dbReference>
<gene>
    <name evidence="8" type="ordered locus">Sta7437_0902</name>
</gene>
<reference evidence="9" key="1">
    <citation type="journal article" date="2013" name="Proc. Natl. Acad. Sci. U.S.A.">
        <title>Improving the coverage of the cyanobacterial phylum using diversity-driven genome sequencing.</title>
        <authorList>
            <person name="Shih P.M."/>
            <person name="Wu D."/>
            <person name="Latifi A."/>
            <person name="Axen S.D."/>
            <person name="Fewer D.P."/>
            <person name="Talla E."/>
            <person name="Calteau A."/>
            <person name="Cai F."/>
            <person name="Tandeau de Marsac N."/>
            <person name="Rippka R."/>
            <person name="Herdman M."/>
            <person name="Sivonen K."/>
            <person name="Coursin T."/>
            <person name="Laurent T."/>
            <person name="Goodwin L."/>
            <person name="Nolan M."/>
            <person name="Davenport K.W."/>
            <person name="Han C.S."/>
            <person name="Rubin E.M."/>
            <person name="Eisen J.A."/>
            <person name="Woyke T."/>
            <person name="Gugger M."/>
            <person name="Kerfeld C.A."/>
        </authorList>
    </citation>
    <scope>NUCLEOTIDE SEQUENCE [LARGE SCALE GENOMIC DNA]</scope>
    <source>
        <strain evidence="9">ATCC 29371 / PCC 7437</strain>
    </source>
</reference>
<dbReference type="Pfam" id="PF00072">
    <property type="entry name" value="Response_reg"/>
    <property type="match status" value="1"/>
</dbReference>
<feature type="modified residue" description="4-aspartylphosphate" evidence="4">
    <location>
        <position position="67"/>
    </location>
</feature>
<evidence type="ECO:0000256" key="5">
    <source>
        <dbReference type="PROSITE-ProRule" id="PRU01091"/>
    </source>
</evidence>
<name>K9XS39_STAC7</name>
<dbReference type="GO" id="GO:0005829">
    <property type="term" value="C:cytosol"/>
    <property type="evidence" value="ECO:0007669"/>
    <property type="project" value="TreeGrafter"/>
</dbReference>
<dbReference type="Gene3D" id="3.40.50.2300">
    <property type="match status" value="1"/>
</dbReference>
<dbReference type="AlphaFoldDB" id="K9XS39"/>
<dbReference type="PROSITE" id="PS51755">
    <property type="entry name" value="OMPR_PHOB"/>
    <property type="match status" value="1"/>
</dbReference>
<evidence type="ECO:0000256" key="4">
    <source>
        <dbReference type="PROSITE-ProRule" id="PRU00169"/>
    </source>
</evidence>
<dbReference type="InterPro" id="IPR001789">
    <property type="entry name" value="Sig_transdc_resp-reg_receiver"/>
</dbReference>
<keyword evidence="9" id="KW-1185">Reference proteome</keyword>
<dbReference type="GO" id="GO:0006355">
    <property type="term" value="P:regulation of DNA-templated transcription"/>
    <property type="evidence" value="ECO:0007669"/>
    <property type="project" value="InterPro"/>
</dbReference>
<dbReference type="PANTHER" id="PTHR48111">
    <property type="entry name" value="REGULATOR OF RPOS"/>
    <property type="match status" value="1"/>
</dbReference>
<dbReference type="eggNOG" id="COG0745">
    <property type="taxonomic scope" value="Bacteria"/>
</dbReference>
<keyword evidence="1 4" id="KW-0597">Phosphoprotein</keyword>
<protein>
    <submittedName>
        <fullName evidence="8">Two component transcriptional regulator, winged helix family</fullName>
    </submittedName>
</protein>
<evidence type="ECO:0000259" key="7">
    <source>
        <dbReference type="PROSITE" id="PS51755"/>
    </source>
</evidence>
<dbReference type="CDD" id="cd17574">
    <property type="entry name" value="REC_OmpR"/>
    <property type="match status" value="1"/>
</dbReference>
<dbReference type="CDD" id="cd00383">
    <property type="entry name" value="trans_reg_C"/>
    <property type="match status" value="1"/>
</dbReference>
<feature type="DNA-binding region" description="OmpR/PhoB-type" evidence="5">
    <location>
        <begin position="143"/>
        <end position="241"/>
    </location>
</feature>
<dbReference type="KEGG" id="scs:Sta7437_0902"/>
<dbReference type="GO" id="GO:0000976">
    <property type="term" value="F:transcription cis-regulatory region binding"/>
    <property type="evidence" value="ECO:0007669"/>
    <property type="project" value="TreeGrafter"/>
</dbReference>
<dbReference type="Pfam" id="PF00486">
    <property type="entry name" value="Trans_reg_C"/>
    <property type="match status" value="1"/>
</dbReference>
<accession>K9XS39</accession>
<proteinExistence type="predicted"/>
<dbReference type="STRING" id="111780.Sta7437_0902"/>
<organism evidence="8 9">
    <name type="scientific">Stanieria cyanosphaera (strain ATCC 29371 / PCC 7437)</name>
    <dbReference type="NCBI Taxonomy" id="111780"/>
    <lineage>
        <taxon>Bacteria</taxon>
        <taxon>Bacillati</taxon>
        <taxon>Cyanobacteriota</taxon>
        <taxon>Cyanophyceae</taxon>
        <taxon>Pleurocapsales</taxon>
        <taxon>Dermocarpellaceae</taxon>
        <taxon>Stanieria</taxon>
    </lineage>
</organism>
<evidence type="ECO:0000313" key="9">
    <source>
        <dbReference type="Proteomes" id="UP000010473"/>
    </source>
</evidence>
<evidence type="ECO:0000256" key="3">
    <source>
        <dbReference type="ARBA" id="ARBA00023125"/>
    </source>
</evidence>